<accession>K1TZR6</accession>
<reference evidence="1" key="1">
    <citation type="journal article" date="2013" name="Environ. Microbiol.">
        <title>Microbiota from the distal guts of lean and obese adolescents exhibit partial functional redundancy besides clear differences in community structure.</title>
        <authorList>
            <person name="Ferrer M."/>
            <person name="Ruiz A."/>
            <person name="Lanza F."/>
            <person name="Haange S.B."/>
            <person name="Oberbach A."/>
            <person name="Till H."/>
            <person name="Bargiela R."/>
            <person name="Campoy C."/>
            <person name="Segura M.T."/>
            <person name="Richter M."/>
            <person name="von Bergen M."/>
            <person name="Seifert J."/>
            <person name="Suarez A."/>
        </authorList>
    </citation>
    <scope>NUCLEOTIDE SEQUENCE</scope>
</reference>
<name>K1TZR6_9ZZZZ</name>
<evidence type="ECO:0000313" key="1">
    <source>
        <dbReference type="EMBL" id="EKC64806.1"/>
    </source>
</evidence>
<sequence length="362" mass="42188">MANLEVFMNRNILNKYIEQYLSDLKSTGEINDIEERNERKEYYQSFNKEKVLSMSESDFYEYISKLWAMLIWGNKKYKIDQLIEDNGFEKLKREISELLFGQESIENRWDKFKNSVKGFGPAMMSELLCYVYPNDCMLWNRTAVTAYQILEVPNIPTHNYQMTGKKYLEMTNLSKQISDIFKNKGYTFSDLLFVDYFFWDQLRELPVVEVEKKDRKETVVGNKSYHNEIIDYIKSIGSLLGYNSNLKGNIKDSGKIADAIWEFNVGNIGKIKYVFEVQDSGSIDSLIVSLMNASQDISVQAVVAVSDKEQINKIKKHCNNINGSFNGKLKFWDITEVERAYTDLSNSMEIINKAINVEFEEN</sequence>
<protein>
    <submittedName>
        <fullName evidence="1">Uncharacterized protein</fullName>
    </submittedName>
</protein>
<gene>
    <name evidence="1" type="ORF">OBE_06747</name>
</gene>
<organism evidence="1">
    <name type="scientific">human gut metagenome</name>
    <dbReference type="NCBI Taxonomy" id="408170"/>
    <lineage>
        <taxon>unclassified sequences</taxon>
        <taxon>metagenomes</taxon>
        <taxon>organismal metagenomes</taxon>
    </lineage>
</organism>
<dbReference type="AlphaFoldDB" id="K1TZR6"/>
<dbReference type="EMBL" id="AJWZ01004658">
    <property type="protein sequence ID" value="EKC64806.1"/>
    <property type="molecule type" value="Genomic_DNA"/>
</dbReference>
<comment type="caution">
    <text evidence="1">The sequence shown here is derived from an EMBL/GenBank/DDBJ whole genome shotgun (WGS) entry which is preliminary data.</text>
</comment>
<proteinExistence type="predicted"/>